<dbReference type="InterPro" id="IPR001810">
    <property type="entry name" value="F-box_dom"/>
</dbReference>
<feature type="signal peptide" evidence="1">
    <location>
        <begin position="1"/>
        <end position="21"/>
    </location>
</feature>
<name>A0A8T1YD66_9BRAS</name>
<proteinExistence type="predicted"/>
<sequence length="581" mass="65050">MMNKESFGACLLLTLPQDVFAVISRFLSPSDICNLILCGKSICALVDSDKTWLVQCELVKVIPLFEIVQWRIGISSYKALCRFLVEVVKPLVGIWVQQNPELGNAVYVMPGFLSVVGCRIIPQEVGPLWIQEGQLVWSPVFEIICGFDGSNGFFLHGRDKEGSFLYPGFVMGIEKSCNELLLEVEPRREKSLCNEIEREESRKELLGKINEGGVPFGNLAFSDRRSLLDIVTNHVSVRVGEPLRGMLFPTRSKDDEAMMLERRTMLLKMLKFGGNSKHLKLEENEQLCYNHIQIDINKLCENLGDDIDDMEDIEDQREVTPKKKSFSRFLRSGIKHILGKSSSSKIKPPSSSEIRQSFLSSGDTFGLSLKASCTELDSYEGWPIMCANSFSLYKLPMKNPVDNQEYAGLWGGTFGWPPGKYIEGKALFLLMLTYGESEDGSERVLFGTKILEGNGFAERPNGSSMFVANIDTPSLEPFPFDTDGRDFEHSYTGEGIADGYGFRYPGSKPGSLFVISNDLLAFVWQETKDVITLQRLNLAEILKKGLGSCVPPLPPTMNFTYTERSYTNVFTKSSTYSSSSE</sequence>
<comment type="caution">
    <text evidence="3">The sequence shown here is derived from an EMBL/GenBank/DDBJ whole genome shotgun (WGS) entry which is preliminary data.</text>
</comment>
<dbReference type="AlphaFoldDB" id="A0A8T1YD66"/>
<evidence type="ECO:0000259" key="2">
    <source>
        <dbReference type="PROSITE" id="PS50181"/>
    </source>
</evidence>
<dbReference type="InterPro" id="IPR040275">
    <property type="entry name" value="At5g39450-like"/>
</dbReference>
<evidence type="ECO:0000313" key="4">
    <source>
        <dbReference type="Proteomes" id="UP000694240"/>
    </source>
</evidence>
<evidence type="ECO:0000313" key="3">
    <source>
        <dbReference type="EMBL" id="KAG7543884.1"/>
    </source>
</evidence>
<keyword evidence="4" id="KW-1185">Reference proteome</keyword>
<organism evidence="3 4">
    <name type="scientific">Arabidopsis thaliana x Arabidopsis arenosa</name>
    <dbReference type="NCBI Taxonomy" id="1240361"/>
    <lineage>
        <taxon>Eukaryota</taxon>
        <taxon>Viridiplantae</taxon>
        <taxon>Streptophyta</taxon>
        <taxon>Embryophyta</taxon>
        <taxon>Tracheophyta</taxon>
        <taxon>Spermatophyta</taxon>
        <taxon>Magnoliopsida</taxon>
        <taxon>eudicotyledons</taxon>
        <taxon>Gunneridae</taxon>
        <taxon>Pentapetalae</taxon>
        <taxon>rosids</taxon>
        <taxon>malvids</taxon>
        <taxon>Brassicales</taxon>
        <taxon>Brassicaceae</taxon>
        <taxon>Camelineae</taxon>
        <taxon>Arabidopsis</taxon>
    </lineage>
</organism>
<protein>
    <submittedName>
        <fullName evidence="3">F-box-like domain superfamily</fullName>
    </submittedName>
</protein>
<dbReference type="EMBL" id="JAEFBK010000012">
    <property type="protein sequence ID" value="KAG7543884.1"/>
    <property type="molecule type" value="Genomic_DNA"/>
</dbReference>
<reference evidence="3 4" key="1">
    <citation type="submission" date="2020-12" db="EMBL/GenBank/DDBJ databases">
        <title>Concerted genomic and epigenomic changes stabilize Arabidopsis allopolyploids.</title>
        <authorList>
            <person name="Chen Z."/>
        </authorList>
    </citation>
    <scope>NUCLEOTIDE SEQUENCE [LARGE SCALE GENOMIC DNA]</scope>
    <source>
        <strain evidence="3">Allo738</strain>
        <tissue evidence="3">Leaf</tissue>
    </source>
</reference>
<gene>
    <name evidence="3" type="ORF">ISN45_Aa07g037590</name>
</gene>
<evidence type="ECO:0000256" key="1">
    <source>
        <dbReference type="SAM" id="SignalP"/>
    </source>
</evidence>
<dbReference type="PANTHER" id="PTHR31370:SF2">
    <property type="entry name" value="OS08G0105100 PROTEIN"/>
    <property type="match status" value="1"/>
</dbReference>
<dbReference type="PANTHER" id="PTHR31370">
    <property type="entry name" value="F-BOX PROTEIN FAMILY-LIKE"/>
    <property type="match status" value="1"/>
</dbReference>
<feature type="chain" id="PRO_5035886532" evidence="1">
    <location>
        <begin position="22"/>
        <end position="581"/>
    </location>
</feature>
<accession>A0A8T1YD66</accession>
<feature type="domain" description="F-box" evidence="2">
    <location>
        <begin position="9"/>
        <end position="55"/>
    </location>
</feature>
<dbReference type="Proteomes" id="UP000694240">
    <property type="component" value="Chromosome 12"/>
</dbReference>
<keyword evidence="1" id="KW-0732">Signal</keyword>
<dbReference type="Pfam" id="PF12014">
    <property type="entry name" value="Cyclin_D1_bind"/>
    <property type="match status" value="1"/>
</dbReference>
<dbReference type="PROSITE" id="PS50181">
    <property type="entry name" value="FBOX"/>
    <property type="match status" value="1"/>
</dbReference>